<dbReference type="EMBL" id="CADCWG010000104">
    <property type="protein sequence ID" value="CAA9549873.1"/>
    <property type="molecule type" value="Genomic_DNA"/>
</dbReference>
<evidence type="ECO:0000256" key="1">
    <source>
        <dbReference type="SAM" id="MobiDB-lite"/>
    </source>
</evidence>
<evidence type="ECO:0000313" key="2">
    <source>
        <dbReference type="EMBL" id="CAA9549873.1"/>
    </source>
</evidence>
<organism evidence="2">
    <name type="scientific">uncultured Thermomicrobiales bacterium</name>
    <dbReference type="NCBI Taxonomy" id="1645740"/>
    <lineage>
        <taxon>Bacteria</taxon>
        <taxon>Pseudomonadati</taxon>
        <taxon>Thermomicrobiota</taxon>
        <taxon>Thermomicrobia</taxon>
        <taxon>Thermomicrobiales</taxon>
        <taxon>environmental samples</taxon>
    </lineage>
</organism>
<dbReference type="AlphaFoldDB" id="A0A6J4UG59"/>
<accession>A0A6J4UG59</accession>
<feature type="region of interest" description="Disordered" evidence="1">
    <location>
        <begin position="23"/>
        <end position="78"/>
    </location>
</feature>
<feature type="compositionally biased region" description="Pro residues" evidence="1">
    <location>
        <begin position="62"/>
        <end position="78"/>
    </location>
</feature>
<gene>
    <name evidence="2" type="ORF">AVDCRST_MAG49-1684</name>
</gene>
<feature type="compositionally biased region" description="Low complexity" evidence="1">
    <location>
        <begin position="34"/>
        <end position="46"/>
    </location>
</feature>
<proteinExistence type="predicted"/>
<name>A0A6J4UG59_9BACT</name>
<sequence length="78" mass="8163">MIVPARHPPAAPAVTAPMMERLARRHLSTLPTLAASGPPASSQSGTAGVGWSRAWWPVSGRPSPPRRSPRPSPSRPPG</sequence>
<protein>
    <submittedName>
        <fullName evidence="2">Uncharacterized protein</fullName>
    </submittedName>
</protein>
<reference evidence="2" key="1">
    <citation type="submission" date="2020-02" db="EMBL/GenBank/DDBJ databases">
        <authorList>
            <person name="Meier V. D."/>
        </authorList>
    </citation>
    <scope>NUCLEOTIDE SEQUENCE</scope>
    <source>
        <strain evidence="2">AVDCRST_MAG49</strain>
    </source>
</reference>